<keyword evidence="17" id="KW-1185">Reference proteome</keyword>
<dbReference type="InterPro" id="IPR008278">
    <property type="entry name" value="4-PPantetheinyl_Trfase_dom"/>
</dbReference>
<comment type="function">
    <text evidence="1">Involved in the biosynthesis of the siderophore enterobactin (enterochelin), which is a macrocyclic trimeric lactone of N-(2,3-dihydroxybenzoyl)-serine. The serine trilactone serves as a scaffolding for the three catechol functionalities that provide hexadentate coordination for the tightly ligated iron(2+) atoms. Plays an essential role in the assembly of the enterobactin by catalyzing the transfer of the 4'-phosphopantetheine (Ppant) moiety from coenzyme A to the apo-domains of both EntB (ArCP domain) and EntF (PCP domain) to yield their holo-forms which make them competent for the activation of 2,3-dihydroxybenzoate (DHB) and L-serine, respectively.</text>
</comment>
<evidence type="ECO:0000256" key="2">
    <source>
        <dbReference type="ARBA" id="ARBA00004993"/>
    </source>
</evidence>
<gene>
    <name evidence="16" type="ORF">SAMN05444276_103134</name>
</gene>
<dbReference type="AlphaFoldDB" id="A0A1H2ZLB6"/>
<feature type="binding site" evidence="12">
    <location>
        <position position="130"/>
    </location>
    <ligand>
        <name>CoA</name>
        <dbReference type="ChEBI" id="CHEBI:57287"/>
    </ligand>
</feature>
<evidence type="ECO:0000313" key="17">
    <source>
        <dbReference type="Proteomes" id="UP000182944"/>
    </source>
</evidence>
<dbReference type="PANTHER" id="PTHR38096">
    <property type="entry name" value="ENTEROBACTIN SYNTHASE COMPONENT D"/>
    <property type="match status" value="1"/>
</dbReference>
<comment type="similarity">
    <text evidence="3">Belongs to the P-Pant transferase superfamily. EntD family.</text>
</comment>
<feature type="domain" description="4'-phosphopantetheinyl transferase" evidence="14">
    <location>
        <begin position="127"/>
        <end position="194"/>
    </location>
</feature>
<keyword evidence="6 16" id="KW-0808">Transferase</keyword>
<evidence type="ECO:0000256" key="11">
    <source>
        <dbReference type="ARBA" id="ARBA00049191"/>
    </source>
</evidence>
<dbReference type="GO" id="GO:0009366">
    <property type="term" value="C:enterobactin synthetase complex"/>
    <property type="evidence" value="ECO:0007669"/>
    <property type="project" value="InterPro"/>
</dbReference>
<evidence type="ECO:0000313" key="16">
    <source>
        <dbReference type="EMBL" id="SDX18272.1"/>
    </source>
</evidence>
<keyword evidence="7" id="KW-0259">Enterobactin biosynthesis</keyword>
<comment type="catalytic activity">
    <reaction evidence="10">
        <text>apo-[aryl-carrier protein] + CoA = holo-[aryl-carrier protein] + adenosine 3',5'-bisphosphate + H(+)</text>
        <dbReference type="Rhea" id="RHEA:48404"/>
        <dbReference type="Rhea" id="RHEA-COMP:15903"/>
        <dbReference type="Rhea" id="RHEA-COMP:17557"/>
        <dbReference type="ChEBI" id="CHEBI:15378"/>
        <dbReference type="ChEBI" id="CHEBI:29999"/>
        <dbReference type="ChEBI" id="CHEBI:57287"/>
        <dbReference type="ChEBI" id="CHEBI:58343"/>
        <dbReference type="ChEBI" id="CHEBI:64479"/>
    </reaction>
</comment>
<proteinExistence type="inferred from homology"/>
<evidence type="ECO:0000256" key="7">
    <source>
        <dbReference type="ARBA" id="ARBA00023191"/>
    </source>
</evidence>
<dbReference type="Pfam" id="PF01648">
    <property type="entry name" value="ACPS"/>
    <property type="match status" value="1"/>
</dbReference>
<dbReference type="GO" id="GO:0009239">
    <property type="term" value="P:enterobactin biosynthetic process"/>
    <property type="evidence" value="ECO:0007669"/>
    <property type="project" value="UniProtKB-UniPathway"/>
</dbReference>
<dbReference type="InterPro" id="IPR041354">
    <property type="entry name" value="4PPT_N"/>
</dbReference>
<dbReference type="Gene3D" id="3.90.470.20">
    <property type="entry name" value="4'-phosphopantetheinyl transferase domain"/>
    <property type="match status" value="1"/>
</dbReference>
<accession>A0A1H2ZLB6</accession>
<evidence type="ECO:0000256" key="9">
    <source>
        <dbReference type="ARBA" id="ARBA00031996"/>
    </source>
</evidence>
<evidence type="ECO:0000259" key="15">
    <source>
        <dbReference type="Pfam" id="PF17837"/>
    </source>
</evidence>
<evidence type="ECO:0000256" key="4">
    <source>
        <dbReference type="ARBA" id="ARBA00011503"/>
    </source>
</evidence>
<keyword evidence="13" id="KW-0460">Magnesium</keyword>
<feature type="binding site" evidence="12">
    <location>
        <position position="171"/>
    </location>
    <ligand>
        <name>CoA</name>
        <dbReference type="ChEBI" id="CHEBI:57287"/>
    </ligand>
</feature>
<comment type="pathway">
    <text evidence="2">Siderophore biosynthesis; enterobactin biosynthesis.</text>
</comment>
<feature type="domain" description="4'-phosphopantetheinyl transferase N-terminal" evidence="15">
    <location>
        <begin position="51"/>
        <end position="117"/>
    </location>
</feature>
<feature type="binding site" evidence="12">
    <location>
        <position position="70"/>
    </location>
    <ligand>
        <name>CoA</name>
        <dbReference type="ChEBI" id="CHEBI:57287"/>
    </ligand>
</feature>
<feature type="binding site" evidence="12">
    <location>
        <position position="62"/>
    </location>
    <ligand>
        <name>CoA</name>
        <dbReference type="ChEBI" id="CHEBI:57287"/>
    </ligand>
</feature>
<dbReference type="GO" id="GO:0000287">
    <property type="term" value="F:magnesium ion binding"/>
    <property type="evidence" value="ECO:0007669"/>
    <property type="project" value="InterPro"/>
</dbReference>
<comment type="cofactor">
    <cofactor evidence="13">
        <name>Mg(2+)</name>
        <dbReference type="ChEBI" id="CHEBI:18420"/>
    </cofactor>
</comment>
<organism evidence="16 17">
    <name type="scientific">Paracoccus sanguinis</name>
    <dbReference type="NCBI Taxonomy" id="1545044"/>
    <lineage>
        <taxon>Bacteria</taxon>
        <taxon>Pseudomonadati</taxon>
        <taxon>Pseudomonadota</taxon>
        <taxon>Alphaproteobacteria</taxon>
        <taxon>Rhodobacterales</taxon>
        <taxon>Paracoccaceae</taxon>
        <taxon>Paracoccus</taxon>
    </lineage>
</organism>
<comment type="catalytic activity">
    <reaction evidence="11">
        <text>apo-[peptidyl-carrier protein] + CoA = holo-[peptidyl-carrier protein] + adenosine 3',5'-bisphosphate + H(+)</text>
        <dbReference type="Rhea" id="RHEA:46228"/>
        <dbReference type="Rhea" id="RHEA-COMP:11479"/>
        <dbReference type="Rhea" id="RHEA-COMP:11480"/>
        <dbReference type="ChEBI" id="CHEBI:15378"/>
        <dbReference type="ChEBI" id="CHEBI:29999"/>
        <dbReference type="ChEBI" id="CHEBI:57287"/>
        <dbReference type="ChEBI" id="CHEBI:58343"/>
        <dbReference type="ChEBI" id="CHEBI:64479"/>
    </reaction>
</comment>
<feature type="binding site" evidence="13">
    <location>
        <position position="132"/>
    </location>
    <ligand>
        <name>Mg(2+)</name>
        <dbReference type="ChEBI" id="CHEBI:18420"/>
    </ligand>
</feature>
<dbReference type="Proteomes" id="UP000182944">
    <property type="component" value="Unassembled WGS sequence"/>
</dbReference>
<dbReference type="GO" id="GO:0005886">
    <property type="term" value="C:plasma membrane"/>
    <property type="evidence" value="ECO:0007669"/>
    <property type="project" value="TreeGrafter"/>
</dbReference>
<dbReference type="RefSeq" id="WP_081969158.1">
    <property type="nucleotide sequence ID" value="NZ_JRKP01000062.1"/>
</dbReference>
<evidence type="ECO:0000256" key="6">
    <source>
        <dbReference type="ARBA" id="ARBA00022679"/>
    </source>
</evidence>
<feature type="binding site" evidence="13">
    <location>
        <position position="130"/>
    </location>
    <ligand>
        <name>Mg(2+)</name>
        <dbReference type="ChEBI" id="CHEBI:18420"/>
    </ligand>
</feature>
<evidence type="ECO:0000256" key="1">
    <source>
        <dbReference type="ARBA" id="ARBA00003937"/>
    </source>
</evidence>
<protein>
    <recommendedName>
        <fullName evidence="5">Enterobactin synthase component D</fullName>
    </recommendedName>
    <alternativeName>
        <fullName evidence="8">4'-phosphopantetheinyl transferase EntD</fullName>
    </alternativeName>
    <alternativeName>
        <fullName evidence="9">Enterochelin synthase D</fullName>
    </alternativeName>
</protein>
<reference evidence="17" key="1">
    <citation type="submission" date="2016-10" db="EMBL/GenBank/DDBJ databases">
        <authorList>
            <person name="Varghese N."/>
            <person name="Submissions S."/>
        </authorList>
    </citation>
    <scope>NUCLEOTIDE SEQUENCE [LARGE SCALE GENOMIC DNA]</scope>
    <source>
        <strain evidence="17">DSM 29303</strain>
    </source>
</reference>
<dbReference type="InterPro" id="IPR003542">
    <property type="entry name" value="Enbac_synth_compD-like"/>
</dbReference>
<evidence type="ECO:0000256" key="8">
    <source>
        <dbReference type="ARBA" id="ARBA00029894"/>
    </source>
</evidence>
<dbReference type="EMBL" id="FNNA01000003">
    <property type="protein sequence ID" value="SDX18272.1"/>
    <property type="molecule type" value="Genomic_DNA"/>
</dbReference>
<dbReference type="PRINTS" id="PR01399">
    <property type="entry name" value="ENTSNTHTASED"/>
</dbReference>
<dbReference type="GO" id="GO:0008897">
    <property type="term" value="F:holo-[acyl-carrier-protein] synthase activity"/>
    <property type="evidence" value="ECO:0007669"/>
    <property type="project" value="InterPro"/>
</dbReference>
<name>A0A1H2ZLB6_9RHOB</name>
<dbReference type="SUPFAM" id="SSF56214">
    <property type="entry name" value="4'-phosphopantetheinyl transferase"/>
    <property type="match status" value="1"/>
</dbReference>
<sequence length="235" mass="24040">MPHPGMGDPGAPFDSAALARLIAAQDHPWLAKLAVATADVGSTPAPLWPGEDAAVVRAVPHRRAEFAAGRSAARAALAQLGEPPAAIPAGPDRAPIWPRGVVGSISHAGAVAIAVAARIADSGIAALGVDVEPDRPLSPDLIGDIADDAEIARLAPLPPPVAALRIFSLKEAAYKAQYPLTRQLLGFHDLRLTPDGLVFAHAVPPFTAGALLPAQQWVGGGLCLSLCLLEVADTP</sequence>
<keyword evidence="13" id="KW-0479">Metal-binding</keyword>
<evidence type="ECO:0000256" key="5">
    <source>
        <dbReference type="ARBA" id="ARBA00019087"/>
    </source>
</evidence>
<dbReference type="PANTHER" id="PTHR38096:SF1">
    <property type="entry name" value="ENTEROBACTIN SYNTHASE COMPONENT D"/>
    <property type="match status" value="1"/>
</dbReference>
<evidence type="ECO:0000256" key="10">
    <source>
        <dbReference type="ARBA" id="ARBA00049176"/>
    </source>
</evidence>
<dbReference type="STRING" id="1545044.SAMN05444276_103134"/>
<feature type="binding site" evidence="12">
    <location>
        <position position="185"/>
    </location>
    <ligand>
        <name>CoA</name>
        <dbReference type="ChEBI" id="CHEBI:57287"/>
    </ligand>
</feature>
<comment type="subunit">
    <text evidence="4">EntB, EntD, EntE, and EntF form a multienzyme complex called enterobactin synthase.</text>
</comment>
<evidence type="ECO:0000256" key="13">
    <source>
        <dbReference type="PIRSR" id="PIRSR603542-2"/>
    </source>
</evidence>
<dbReference type="UniPathway" id="UPA00017"/>
<dbReference type="Pfam" id="PF17837">
    <property type="entry name" value="4PPT_N"/>
    <property type="match status" value="1"/>
</dbReference>
<evidence type="ECO:0000256" key="12">
    <source>
        <dbReference type="PIRSR" id="PIRSR603542-1"/>
    </source>
</evidence>
<evidence type="ECO:0000256" key="3">
    <source>
        <dbReference type="ARBA" id="ARBA00008342"/>
    </source>
</evidence>
<dbReference type="InterPro" id="IPR037143">
    <property type="entry name" value="4-PPantetheinyl_Trfase_dom_sf"/>
</dbReference>
<evidence type="ECO:0000259" key="14">
    <source>
        <dbReference type="Pfam" id="PF01648"/>
    </source>
</evidence>
<feature type="binding site" evidence="12">
    <location>
        <begin position="106"/>
        <end position="107"/>
    </location>
    <ligand>
        <name>CoA</name>
        <dbReference type="ChEBI" id="CHEBI:57287"/>
    </ligand>
</feature>
<feature type="binding site" evidence="12">
    <location>
        <position position="175"/>
    </location>
    <ligand>
        <name>CoA</name>
        <dbReference type="ChEBI" id="CHEBI:57287"/>
    </ligand>
</feature>